<keyword evidence="3" id="KW-0812">Transmembrane</keyword>
<comment type="similarity">
    <text evidence="1">Belongs to the RMD1/sif2 family.</text>
</comment>
<evidence type="ECO:0000256" key="2">
    <source>
        <dbReference type="SAM" id="MobiDB-lite"/>
    </source>
</evidence>
<sequence>MPLPSQGLYSSTASASLAQPHPDPHLLHSMPFEGGVYYGQIHSDGGWGAPMTTSGSASMLAAVQPAVEELEGTPLPTIVDAPPSDPDGVDGGASSSTLSFSKLSLQSPLGMDADSGGGDGVVRGRIIIYCTAEKLDREALKERLVEADSSPPGALHQLAGLRMTSGNSEGAGATVGDGQPLTWQGDVLHVSFPPSPDTSGPRDVFFFEYGMTVMWGLSQKEETAVLKNVVEKCGVGPFDPSDHEMDEFAFQCEHNAQPRMANDTIVLTTSMMGSSQVKLAISYALAQSTKLYFFEERIRQHSEETMTMPAELAMHGRVNMSRKDISMLIGRVFLEKCAANLLYSALDRPDFFWDAPDALQDLYDAICEYLEVDTRLETLNARFEVLQATLDVLRDHQNNEHSSRLEWVVIVLIFIELVIGIVEIGGIMGWIGKENVMGGGGAGS</sequence>
<reference evidence="5" key="1">
    <citation type="submission" date="2021-01" db="EMBL/GenBank/DDBJ databases">
        <authorList>
            <person name="Corre E."/>
            <person name="Pelletier E."/>
            <person name="Niang G."/>
            <person name="Scheremetjew M."/>
            <person name="Finn R."/>
            <person name="Kale V."/>
            <person name="Holt S."/>
            <person name="Cochrane G."/>
            <person name="Meng A."/>
            <person name="Brown T."/>
            <person name="Cohen L."/>
        </authorList>
    </citation>
    <scope>NUCLEOTIDE SEQUENCE</scope>
    <source>
        <strain evidence="5">SL-175</strain>
    </source>
</reference>
<dbReference type="PANTHER" id="PTHR16255:SF1">
    <property type="entry name" value="REQUIRED FOR MEIOTIC NUCLEAR DIVISION PROTEIN 1 HOMOLOG"/>
    <property type="match status" value="1"/>
</dbReference>
<feature type="domain" description="DUF155" evidence="4">
    <location>
        <begin position="204"/>
        <end position="380"/>
    </location>
</feature>
<dbReference type="Pfam" id="PF02582">
    <property type="entry name" value="DUF155"/>
    <property type="match status" value="1"/>
</dbReference>
<dbReference type="InterPro" id="IPR051624">
    <property type="entry name" value="RMD1/Sad1-interacting"/>
</dbReference>
<dbReference type="AlphaFoldDB" id="A0A7S0SD19"/>
<protein>
    <recommendedName>
        <fullName evidence="4">DUF155 domain-containing protein</fullName>
    </recommendedName>
</protein>
<evidence type="ECO:0000256" key="3">
    <source>
        <dbReference type="SAM" id="Phobius"/>
    </source>
</evidence>
<dbReference type="PANTHER" id="PTHR16255">
    <property type="entry name" value="REQUIRED FOR MEIOTIC NUCLEAR DIVISION PROTEIN 1 HOMOLOG"/>
    <property type="match status" value="1"/>
</dbReference>
<keyword evidence="3" id="KW-1133">Transmembrane helix</keyword>
<dbReference type="GO" id="GO:0005739">
    <property type="term" value="C:mitochondrion"/>
    <property type="evidence" value="ECO:0007669"/>
    <property type="project" value="UniProtKB-ARBA"/>
</dbReference>
<feature type="compositionally biased region" description="Polar residues" evidence="2">
    <location>
        <begin position="7"/>
        <end position="17"/>
    </location>
</feature>
<name>A0A7S0SD19_9CHLO</name>
<feature type="transmembrane region" description="Helical" evidence="3">
    <location>
        <begin position="407"/>
        <end position="431"/>
    </location>
</feature>
<accession>A0A7S0SD19</accession>
<dbReference type="InterPro" id="IPR003734">
    <property type="entry name" value="DUF155"/>
</dbReference>
<evidence type="ECO:0000313" key="5">
    <source>
        <dbReference type="EMBL" id="CAD8703520.1"/>
    </source>
</evidence>
<gene>
    <name evidence="5" type="ORF">MANT1106_LOCUS6202</name>
</gene>
<evidence type="ECO:0000259" key="4">
    <source>
        <dbReference type="Pfam" id="PF02582"/>
    </source>
</evidence>
<proteinExistence type="inferred from homology"/>
<keyword evidence="3" id="KW-0472">Membrane</keyword>
<dbReference type="EMBL" id="HBFC01010708">
    <property type="protein sequence ID" value="CAD8703520.1"/>
    <property type="molecule type" value="Transcribed_RNA"/>
</dbReference>
<evidence type="ECO:0000256" key="1">
    <source>
        <dbReference type="ARBA" id="ARBA00008306"/>
    </source>
</evidence>
<organism evidence="5">
    <name type="scientific">Mantoniella antarctica</name>
    <dbReference type="NCBI Taxonomy" id="81844"/>
    <lineage>
        <taxon>Eukaryota</taxon>
        <taxon>Viridiplantae</taxon>
        <taxon>Chlorophyta</taxon>
        <taxon>Mamiellophyceae</taxon>
        <taxon>Mamiellales</taxon>
        <taxon>Mamiellaceae</taxon>
        <taxon>Mantoniella</taxon>
    </lineage>
</organism>
<feature type="region of interest" description="Disordered" evidence="2">
    <location>
        <begin position="74"/>
        <end position="96"/>
    </location>
</feature>
<feature type="region of interest" description="Disordered" evidence="2">
    <location>
        <begin position="1"/>
        <end position="26"/>
    </location>
</feature>